<dbReference type="Proteomes" id="UP000716291">
    <property type="component" value="Unassembled WGS sequence"/>
</dbReference>
<proteinExistence type="predicted"/>
<accession>A0A9P6XIX6</accession>
<feature type="compositionally biased region" description="Acidic residues" evidence="1">
    <location>
        <begin position="190"/>
        <end position="201"/>
    </location>
</feature>
<gene>
    <name evidence="2" type="ORF">G6F64_001065</name>
</gene>
<evidence type="ECO:0000256" key="1">
    <source>
        <dbReference type="SAM" id="MobiDB-lite"/>
    </source>
</evidence>
<evidence type="ECO:0000313" key="2">
    <source>
        <dbReference type="EMBL" id="KAG1314933.1"/>
    </source>
</evidence>
<feature type="region of interest" description="Disordered" evidence="1">
    <location>
        <begin position="181"/>
        <end position="201"/>
    </location>
</feature>
<reference evidence="2" key="1">
    <citation type="journal article" date="2020" name="Microb. Genom.">
        <title>Genetic diversity of clinical and environmental Mucorales isolates obtained from an investigation of mucormycosis cases among solid organ transplant recipients.</title>
        <authorList>
            <person name="Nguyen M.H."/>
            <person name="Kaul D."/>
            <person name="Muto C."/>
            <person name="Cheng S.J."/>
            <person name="Richter R.A."/>
            <person name="Bruno V.M."/>
            <person name="Liu G."/>
            <person name="Beyhan S."/>
            <person name="Sundermann A.J."/>
            <person name="Mounaud S."/>
            <person name="Pasculle A.W."/>
            <person name="Nierman W.C."/>
            <person name="Driscoll E."/>
            <person name="Cumbie R."/>
            <person name="Clancy C.J."/>
            <person name="Dupont C.L."/>
        </authorList>
    </citation>
    <scope>NUCLEOTIDE SEQUENCE</scope>
    <source>
        <strain evidence="2">GL11</strain>
    </source>
</reference>
<evidence type="ECO:0008006" key="4">
    <source>
        <dbReference type="Google" id="ProtNLM"/>
    </source>
</evidence>
<dbReference type="Gene3D" id="1.10.472.10">
    <property type="entry name" value="Cyclin-like"/>
    <property type="match status" value="1"/>
</dbReference>
<protein>
    <recommendedName>
        <fullName evidence="4">Cyclin N-terminal domain-containing protein</fullName>
    </recommendedName>
</protein>
<keyword evidence="3" id="KW-1185">Reference proteome</keyword>
<evidence type="ECO:0000313" key="3">
    <source>
        <dbReference type="Proteomes" id="UP000716291"/>
    </source>
</evidence>
<dbReference type="AlphaFoldDB" id="A0A9P6XIX6"/>
<sequence>MFVAQAWEDDPCKEKFQQLYCMMNNLLNTTNIDSDEPFEILLQKYCSSSSSIPTLCPSITLLIAISYIERLHRKHRNLRGTAGCGSRMIFIAYNLAAKYIYECLKLIIYTNQKNHEKPLTPPTSPKIPDNSLINEKKQKIERMEKEFLCFLNHDLSITDPVALVEWAQSFEESASSSNTFCMDQNYTSADEGDDEMDGNEE</sequence>
<organism evidence="2 3">
    <name type="scientific">Rhizopus oryzae</name>
    <name type="common">Mucormycosis agent</name>
    <name type="synonym">Rhizopus arrhizus var. delemar</name>
    <dbReference type="NCBI Taxonomy" id="64495"/>
    <lineage>
        <taxon>Eukaryota</taxon>
        <taxon>Fungi</taxon>
        <taxon>Fungi incertae sedis</taxon>
        <taxon>Mucoromycota</taxon>
        <taxon>Mucoromycotina</taxon>
        <taxon>Mucoromycetes</taxon>
        <taxon>Mucorales</taxon>
        <taxon>Mucorineae</taxon>
        <taxon>Rhizopodaceae</taxon>
        <taxon>Rhizopus</taxon>
    </lineage>
</organism>
<dbReference type="EMBL" id="JAANQT010000076">
    <property type="protein sequence ID" value="KAG1314933.1"/>
    <property type="molecule type" value="Genomic_DNA"/>
</dbReference>
<comment type="caution">
    <text evidence="2">The sequence shown here is derived from an EMBL/GenBank/DDBJ whole genome shotgun (WGS) entry which is preliminary data.</text>
</comment>
<name>A0A9P6XIX6_RHIOR</name>